<proteinExistence type="predicted"/>
<dbReference type="AlphaFoldDB" id="X1TIG2"/>
<organism evidence="1">
    <name type="scientific">marine sediment metagenome</name>
    <dbReference type="NCBI Taxonomy" id="412755"/>
    <lineage>
        <taxon>unclassified sequences</taxon>
        <taxon>metagenomes</taxon>
        <taxon>ecological metagenomes</taxon>
    </lineage>
</organism>
<sequence>GFGLNVGAGVEFKIGNILPYVEFIYDFGLVDISKEEEETEETKEATRTMLLSAGIKYNF</sequence>
<gene>
    <name evidence="1" type="ORF">S12H4_20996</name>
</gene>
<accession>X1TIG2</accession>
<evidence type="ECO:0008006" key="2">
    <source>
        <dbReference type="Google" id="ProtNLM"/>
    </source>
</evidence>
<comment type="caution">
    <text evidence="1">The sequence shown here is derived from an EMBL/GenBank/DDBJ whole genome shotgun (WGS) entry which is preliminary data.</text>
</comment>
<reference evidence="1" key="1">
    <citation type="journal article" date="2014" name="Front. Microbiol.">
        <title>High frequency of phylogenetically diverse reductive dehalogenase-homologous genes in deep subseafloor sedimentary metagenomes.</title>
        <authorList>
            <person name="Kawai M."/>
            <person name="Futagami T."/>
            <person name="Toyoda A."/>
            <person name="Takaki Y."/>
            <person name="Nishi S."/>
            <person name="Hori S."/>
            <person name="Arai W."/>
            <person name="Tsubouchi T."/>
            <person name="Morono Y."/>
            <person name="Uchiyama I."/>
            <person name="Ito T."/>
            <person name="Fujiyama A."/>
            <person name="Inagaki F."/>
            <person name="Takami H."/>
        </authorList>
    </citation>
    <scope>NUCLEOTIDE SEQUENCE</scope>
    <source>
        <strain evidence="1">Expedition CK06-06</strain>
    </source>
</reference>
<protein>
    <recommendedName>
        <fullName evidence="2">Outer membrane protein beta-barrel domain-containing protein</fullName>
    </recommendedName>
</protein>
<dbReference type="EMBL" id="BARW01010730">
    <property type="protein sequence ID" value="GAI79834.1"/>
    <property type="molecule type" value="Genomic_DNA"/>
</dbReference>
<evidence type="ECO:0000313" key="1">
    <source>
        <dbReference type="EMBL" id="GAI79834.1"/>
    </source>
</evidence>
<feature type="non-terminal residue" evidence="1">
    <location>
        <position position="1"/>
    </location>
</feature>
<name>X1TIG2_9ZZZZ</name>